<dbReference type="SMART" id="SM00239">
    <property type="entry name" value="C2"/>
    <property type="match status" value="1"/>
</dbReference>
<dbReference type="Gene3D" id="2.60.40.150">
    <property type="entry name" value="C2 domain"/>
    <property type="match status" value="1"/>
</dbReference>
<dbReference type="PROSITE" id="PS50004">
    <property type="entry name" value="C2"/>
    <property type="match status" value="1"/>
</dbReference>
<feature type="domain" description="C2" evidence="1">
    <location>
        <begin position="148"/>
        <end position="294"/>
    </location>
</feature>
<protein>
    <recommendedName>
        <fullName evidence="1">C2 domain-containing protein</fullName>
    </recommendedName>
</protein>
<evidence type="ECO:0000259" key="1">
    <source>
        <dbReference type="PROSITE" id="PS50004"/>
    </source>
</evidence>
<accession>A0A1J4K355</accession>
<keyword evidence="3" id="KW-1185">Reference proteome</keyword>
<dbReference type="SUPFAM" id="SSF49562">
    <property type="entry name" value="C2 domain (Calcium/lipid-binding domain, CaLB)"/>
    <property type="match status" value="1"/>
</dbReference>
<evidence type="ECO:0000313" key="2">
    <source>
        <dbReference type="EMBL" id="OHT05256.1"/>
    </source>
</evidence>
<dbReference type="Proteomes" id="UP000179807">
    <property type="component" value="Unassembled WGS sequence"/>
</dbReference>
<dbReference type="InterPro" id="IPR000008">
    <property type="entry name" value="C2_dom"/>
</dbReference>
<dbReference type="EMBL" id="MLAK01000764">
    <property type="protein sequence ID" value="OHT05256.1"/>
    <property type="molecule type" value="Genomic_DNA"/>
</dbReference>
<sequence>MIIHQDDKITYKYHFLSLTFKSSNNQLLLNNMLSLYDQIILQNFNKPPFKLKFYFMKSRPSQVSPSLKERENNRRVISAVIQSPTSPVCEIILSPPKKTRCKNISTQTEKSLDFDSDDNEIEGKFNQTDFLQNDRLQNSEDSLNNENVLTEVEEDIPDNLILTPEKRIIRIHVIEARIDSSIMNSYVKIYFNKKDNLKDRNDNNKLSNSIRKNNRKTHISSICERPIWNETLHFPIIDRQKSINQIDIEIIDDDTNSKISKLHLNMKNSLFSPIEKWFQMENLLLSRKGGGLPLQEPLIFLRIEELELSI</sequence>
<organism evidence="2 3">
    <name type="scientific">Tritrichomonas foetus</name>
    <dbReference type="NCBI Taxonomy" id="1144522"/>
    <lineage>
        <taxon>Eukaryota</taxon>
        <taxon>Metamonada</taxon>
        <taxon>Parabasalia</taxon>
        <taxon>Tritrichomonadida</taxon>
        <taxon>Tritrichomonadidae</taxon>
        <taxon>Tritrichomonas</taxon>
    </lineage>
</organism>
<gene>
    <name evidence="2" type="ORF">TRFO_27074</name>
</gene>
<comment type="caution">
    <text evidence="2">The sequence shown here is derived from an EMBL/GenBank/DDBJ whole genome shotgun (WGS) entry which is preliminary data.</text>
</comment>
<dbReference type="VEuPathDB" id="TrichDB:TRFO_27074"/>
<dbReference type="AlphaFoldDB" id="A0A1J4K355"/>
<dbReference type="RefSeq" id="XP_068358392.1">
    <property type="nucleotide sequence ID" value="XM_068505318.1"/>
</dbReference>
<reference evidence="2" key="1">
    <citation type="submission" date="2016-10" db="EMBL/GenBank/DDBJ databases">
        <authorList>
            <person name="Benchimol M."/>
            <person name="Almeida L.G."/>
            <person name="Vasconcelos A.T."/>
            <person name="Perreira-Neves A."/>
            <person name="Rosa I.A."/>
            <person name="Tasca T."/>
            <person name="Bogo M.R."/>
            <person name="de Souza W."/>
        </authorList>
    </citation>
    <scope>NUCLEOTIDE SEQUENCE [LARGE SCALE GENOMIC DNA]</scope>
    <source>
        <strain evidence="2">K</strain>
    </source>
</reference>
<dbReference type="InterPro" id="IPR035892">
    <property type="entry name" value="C2_domain_sf"/>
</dbReference>
<evidence type="ECO:0000313" key="3">
    <source>
        <dbReference type="Proteomes" id="UP000179807"/>
    </source>
</evidence>
<proteinExistence type="predicted"/>
<dbReference type="Pfam" id="PF00168">
    <property type="entry name" value="C2"/>
    <property type="match status" value="1"/>
</dbReference>
<name>A0A1J4K355_9EUKA</name>
<dbReference type="GeneID" id="94840022"/>